<dbReference type="Proteomes" id="UP000701801">
    <property type="component" value="Unassembled WGS sequence"/>
</dbReference>
<protein>
    <submittedName>
        <fullName evidence="2">Uncharacterized protein</fullName>
    </submittedName>
</protein>
<evidence type="ECO:0000256" key="1">
    <source>
        <dbReference type="SAM" id="MobiDB-lite"/>
    </source>
</evidence>
<comment type="caution">
    <text evidence="2">The sequence shown here is derived from an EMBL/GenBank/DDBJ whole genome shotgun (WGS) entry which is preliminary data.</text>
</comment>
<evidence type="ECO:0000313" key="2">
    <source>
        <dbReference type="EMBL" id="CAG8983717.1"/>
    </source>
</evidence>
<sequence>MNSPLHPTESSEPNASTLRPDFLLFGTSAYIPIKKFSNYPTTNKTYKFQKVQQDQPRDPSAQNPER</sequence>
<evidence type="ECO:0000313" key="3">
    <source>
        <dbReference type="Proteomes" id="UP000701801"/>
    </source>
</evidence>
<gene>
    <name evidence="2" type="ORF">HYALB_00006286</name>
</gene>
<keyword evidence="3" id="KW-1185">Reference proteome</keyword>
<reference evidence="2" key="1">
    <citation type="submission" date="2021-07" db="EMBL/GenBank/DDBJ databases">
        <authorList>
            <person name="Durling M."/>
        </authorList>
    </citation>
    <scope>NUCLEOTIDE SEQUENCE</scope>
</reference>
<dbReference type="AlphaFoldDB" id="A0A9N9QDN4"/>
<name>A0A9N9QDN4_9HELO</name>
<organism evidence="2 3">
    <name type="scientific">Hymenoscyphus albidus</name>
    <dbReference type="NCBI Taxonomy" id="595503"/>
    <lineage>
        <taxon>Eukaryota</taxon>
        <taxon>Fungi</taxon>
        <taxon>Dikarya</taxon>
        <taxon>Ascomycota</taxon>
        <taxon>Pezizomycotina</taxon>
        <taxon>Leotiomycetes</taxon>
        <taxon>Helotiales</taxon>
        <taxon>Helotiaceae</taxon>
        <taxon>Hymenoscyphus</taxon>
    </lineage>
</organism>
<proteinExistence type="predicted"/>
<dbReference type="EMBL" id="CAJVRM010000734">
    <property type="protein sequence ID" value="CAG8983717.1"/>
    <property type="molecule type" value="Genomic_DNA"/>
</dbReference>
<accession>A0A9N9QDN4</accession>
<feature type="region of interest" description="Disordered" evidence="1">
    <location>
        <begin position="46"/>
        <end position="66"/>
    </location>
</feature>